<feature type="domain" description="Heparinase II/III-like C-terminal" evidence="6">
    <location>
        <begin position="377"/>
        <end position="533"/>
    </location>
</feature>
<evidence type="ECO:0000259" key="6">
    <source>
        <dbReference type="Pfam" id="PF07940"/>
    </source>
</evidence>
<evidence type="ECO:0000313" key="7">
    <source>
        <dbReference type="EMBL" id="TYR35937.1"/>
    </source>
</evidence>
<evidence type="ECO:0000259" key="5">
    <source>
        <dbReference type="Pfam" id="PF05426"/>
    </source>
</evidence>
<evidence type="ECO:0000256" key="4">
    <source>
        <dbReference type="ARBA" id="ARBA00023239"/>
    </source>
</evidence>
<dbReference type="PANTHER" id="PTHR39210:SF1">
    <property type="entry name" value="HEPARIN-SULFATE LYASE"/>
    <property type="match status" value="1"/>
</dbReference>
<dbReference type="GO" id="GO:0016829">
    <property type="term" value="F:lyase activity"/>
    <property type="evidence" value="ECO:0007669"/>
    <property type="project" value="UniProtKB-KW"/>
</dbReference>
<dbReference type="InterPro" id="IPR008397">
    <property type="entry name" value="Alginate_lyase_dom"/>
</dbReference>
<comment type="caution">
    <text evidence="7">The sequence shown here is derived from an EMBL/GenBank/DDBJ whole genome shotgun (WGS) entry which is preliminary data.</text>
</comment>
<dbReference type="GO" id="GO:0042597">
    <property type="term" value="C:periplasmic space"/>
    <property type="evidence" value="ECO:0007669"/>
    <property type="project" value="UniProtKB-SubCell"/>
</dbReference>
<gene>
    <name evidence="7" type="ORF">FXV77_10840</name>
</gene>
<dbReference type="AlphaFoldDB" id="A0A5D4H5Q3"/>
<keyword evidence="4 7" id="KW-0456">Lyase</keyword>
<evidence type="ECO:0000256" key="3">
    <source>
        <dbReference type="ARBA" id="ARBA00022764"/>
    </source>
</evidence>
<dbReference type="Gene3D" id="2.70.98.70">
    <property type="match status" value="1"/>
</dbReference>
<comment type="subcellular location">
    <subcellularLocation>
        <location evidence="1">Periplasm</location>
    </subcellularLocation>
</comment>
<dbReference type="EMBL" id="VTAV01000006">
    <property type="protein sequence ID" value="TYR35937.1"/>
    <property type="molecule type" value="Genomic_DNA"/>
</dbReference>
<sequence>MKNYIKYVVRIFFALFFPLIVSAQEYPSLLITKANLPALREGVKEFPLLESSFLDIQRSVDAELVHKLIVPTPKDAGGGYTHELHKKNYQLLLNSAICFQITQDVQYFDLSKSILIAYANKYQSWPEHPKRKENHPSGRIFWQNLNDCVWLVNAIQAYDLIVSELSSQEREIIEKDLFIPMGEYLMITHKAVFDKIHNHGTWSIAAVGITGLVLNKPEWVNKSLYGSALDKQTGFLKQLDELFSPDGYYAEGPYYQRYALSPFILFAKALHNHKPELHIFEYRNRLLAKAIETVFQTSYTNGLLFPLNDAIKDKSIKSNELVLSNNIAYSDIDTNPTLLGIAKKQNNVTISDAGLKVARDIFLGKSKEFDYKTILIRDGKDGKKGGIGIIRSGDEDTQQTLVLKNTTHGMGHGHFDRLNFLLYDNGFEVFPDYGAARFLNIESKSGGHYLKENNTWAKQSIAHNTIVINEASQFQGNVAKAEQASPTHITLYDHDTLKYVIASDSHSYPQIKISRALVTIQINEFKKPLIVDVSYIYSGKALKTVDLPYYYIGQVVDQSKKNVEANTSLHSFGEKNGYEHLWLNSTYPLQPHGDYITLLSNYKFYKVHFASESPNNTLNHVLLGANDPELNLLPTRGIVLRQENLHEAIFAQLIETYGDINPTDETISDANPIVKNFKITPKEKNNVNISFEAGENVFQLQTDLTNNIISNIQIEQL</sequence>
<dbReference type="PANTHER" id="PTHR39210">
    <property type="entry name" value="HEPARIN-SULFATE LYASE"/>
    <property type="match status" value="1"/>
</dbReference>
<evidence type="ECO:0000313" key="8">
    <source>
        <dbReference type="Proteomes" id="UP000322362"/>
    </source>
</evidence>
<evidence type="ECO:0000256" key="2">
    <source>
        <dbReference type="ARBA" id="ARBA00022729"/>
    </source>
</evidence>
<keyword evidence="2" id="KW-0732">Signal</keyword>
<proteinExistence type="predicted"/>
<name>A0A5D4H5Q3_9SPHI</name>
<organism evidence="7 8">
    <name type="scientific">Sphingobacterium phlebotomi</name>
    <dbReference type="NCBI Taxonomy" id="2605433"/>
    <lineage>
        <taxon>Bacteria</taxon>
        <taxon>Pseudomonadati</taxon>
        <taxon>Bacteroidota</taxon>
        <taxon>Sphingobacteriia</taxon>
        <taxon>Sphingobacteriales</taxon>
        <taxon>Sphingobacteriaceae</taxon>
        <taxon>Sphingobacterium</taxon>
    </lineage>
</organism>
<reference evidence="7 8" key="1">
    <citation type="submission" date="2019-08" db="EMBL/GenBank/DDBJ databases">
        <title>Phlebobacter frassis gen. nov. sp. nov., a new member of family Sphingobacteriaceae isolated from sand fly rearing media.</title>
        <authorList>
            <person name="Kakumanu M.L."/>
            <person name="Marayati B.F."/>
            <person name="Wada-Katsumata A."/>
            <person name="Wasserberg G."/>
            <person name="Schal C."/>
            <person name="Apperson C.S."/>
            <person name="Ponnusamy L."/>
        </authorList>
    </citation>
    <scope>NUCLEOTIDE SEQUENCE [LARGE SCALE GENOMIC DNA]</scope>
    <source>
        <strain evidence="7 8">SSI9</strain>
    </source>
</reference>
<protein>
    <submittedName>
        <fullName evidence="7">Alginate lyase family protein</fullName>
    </submittedName>
</protein>
<dbReference type="Gene3D" id="1.50.10.100">
    <property type="entry name" value="Chondroitin AC/alginate lyase"/>
    <property type="match status" value="1"/>
</dbReference>
<dbReference type="InterPro" id="IPR012480">
    <property type="entry name" value="Hepar_II_III_C"/>
</dbReference>
<dbReference type="Pfam" id="PF07940">
    <property type="entry name" value="Hepar_II_III_C"/>
    <property type="match status" value="1"/>
</dbReference>
<evidence type="ECO:0000256" key="1">
    <source>
        <dbReference type="ARBA" id="ARBA00004418"/>
    </source>
</evidence>
<dbReference type="Proteomes" id="UP000322362">
    <property type="component" value="Unassembled WGS sequence"/>
</dbReference>
<keyword evidence="3" id="KW-0574">Periplasm</keyword>
<feature type="domain" description="Alginate lyase" evidence="5">
    <location>
        <begin position="99"/>
        <end position="297"/>
    </location>
</feature>
<dbReference type="RefSeq" id="WP_148919256.1">
    <property type="nucleotide sequence ID" value="NZ_VTAV01000006.1"/>
</dbReference>
<accession>A0A5D4H5Q3</accession>
<dbReference type="InterPro" id="IPR008929">
    <property type="entry name" value="Chondroitin_lyas"/>
</dbReference>
<dbReference type="SUPFAM" id="SSF48230">
    <property type="entry name" value="Chondroitin AC/alginate lyase"/>
    <property type="match status" value="1"/>
</dbReference>
<dbReference type="Pfam" id="PF05426">
    <property type="entry name" value="Alginate_lyase"/>
    <property type="match status" value="1"/>
</dbReference>
<keyword evidence="8" id="KW-1185">Reference proteome</keyword>